<evidence type="ECO:0000256" key="1">
    <source>
        <dbReference type="SAM" id="MobiDB-lite"/>
    </source>
</evidence>
<keyword evidence="4" id="KW-1185">Reference proteome</keyword>
<accession>A0A9N9D627</accession>
<dbReference type="EMBL" id="CAJVPJ010002658">
    <property type="protein sequence ID" value="CAG8626552.1"/>
    <property type="molecule type" value="Genomic_DNA"/>
</dbReference>
<sequence>MSSKSSSMKQDPLKKNSNKTKINQKDSDRVITDDPRFAHVHDDPRFIRPKRRDMKVKIDERFKQMLNTKDFSDTPKVDKYGRNLPSNYAEQELRRFYTLGEKNEKDKPDFTDDVSDPDLSQSTYDRARGEGLVSSSSESEPESESDADDGHIADDQQSQDEAENIPRGAQTHRFACVNLDWDNLKSVDLMKVFSAFKPEGSFIRS</sequence>
<dbReference type="GO" id="GO:0006364">
    <property type="term" value="P:rRNA processing"/>
    <property type="evidence" value="ECO:0007669"/>
    <property type="project" value="InterPro"/>
</dbReference>
<evidence type="ECO:0000313" key="4">
    <source>
        <dbReference type="Proteomes" id="UP000789572"/>
    </source>
</evidence>
<dbReference type="PANTHER" id="PTHR12202">
    <property type="entry name" value="ESF1 HOMOLOG"/>
    <property type="match status" value="1"/>
</dbReference>
<evidence type="ECO:0000259" key="2">
    <source>
        <dbReference type="Pfam" id="PF25121"/>
    </source>
</evidence>
<feature type="region of interest" description="Disordered" evidence="1">
    <location>
        <begin position="1"/>
        <end position="169"/>
    </location>
</feature>
<gene>
    <name evidence="3" type="ORF">POCULU_LOCUS8675</name>
</gene>
<feature type="domain" description="ESF1 RRM" evidence="2">
    <location>
        <begin position="171"/>
        <end position="204"/>
    </location>
</feature>
<comment type="caution">
    <text evidence="3">The sequence shown here is derived from an EMBL/GenBank/DDBJ whole genome shotgun (WGS) entry which is preliminary data.</text>
</comment>
<name>A0A9N9D627_9GLOM</name>
<dbReference type="PANTHER" id="PTHR12202:SF0">
    <property type="entry name" value="ESF1 HOMOLOG"/>
    <property type="match status" value="1"/>
</dbReference>
<dbReference type="Proteomes" id="UP000789572">
    <property type="component" value="Unassembled WGS sequence"/>
</dbReference>
<proteinExistence type="predicted"/>
<dbReference type="AlphaFoldDB" id="A0A9N9D627"/>
<dbReference type="Pfam" id="PF25121">
    <property type="entry name" value="RRM_ESF1"/>
    <property type="match status" value="1"/>
</dbReference>
<evidence type="ECO:0000313" key="3">
    <source>
        <dbReference type="EMBL" id="CAG8626552.1"/>
    </source>
</evidence>
<feature type="non-terminal residue" evidence="3">
    <location>
        <position position="1"/>
    </location>
</feature>
<dbReference type="InterPro" id="IPR056750">
    <property type="entry name" value="RRM_ESF1"/>
</dbReference>
<protein>
    <submittedName>
        <fullName evidence="3">9206_t:CDS:1</fullName>
    </submittedName>
</protein>
<feature type="compositionally biased region" description="Basic and acidic residues" evidence="1">
    <location>
        <begin position="70"/>
        <end position="81"/>
    </location>
</feature>
<organism evidence="3 4">
    <name type="scientific">Paraglomus occultum</name>
    <dbReference type="NCBI Taxonomy" id="144539"/>
    <lineage>
        <taxon>Eukaryota</taxon>
        <taxon>Fungi</taxon>
        <taxon>Fungi incertae sedis</taxon>
        <taxon>Mucoromycota</taxon>
        <taxon>Glomeromycotina</taxon>
        <taxon>Glomeromycetes</taxon>
        <taxon>Paraglomerales</taxon>
        <taxon>Paraglomeraceae</taxon>
        <taxon>Paraglomus</taxon>
    </lineage>
</organism>
<reference evidence="3" key="1">
    <citation type="submission" date="2021-06" db="EMBL/GenBank/DDBJ databases">
        <authorList>
            <person name="Kallberg Y."/>
            <person name="Tangrot J."/>
            <person name="Rosling A."/>
        </authorList>
    </citation>
    <scope>NUCLEOTIDE SEQUENCE</scope>
    <source>
        <strain evidence="3">IA702</strain>
    </source>
</reference>
<dbReference type="OrthoDB" id="431825at2759"/>
<feature type="compositionally biased region" description="Basic and acidic residues" evidence="1">
    <location>
        <begin position="23"/>
        <end position="46"/>
    </location>
</feature>
<dbReference type="InterPro" id="IPR039754">
    <property type="entry name" value="Esf1"/>
</dbReference>
<dbReference type="GO" id="GO:0003723">
    <property type="term" value="F:RNA binding"/>
    <property type="evidence" value="ECO:0007669"/>
    <property type="project" value="TreeGrafter"/>
</dbReference>
<feature type="compositionally biased region" description="Basic and acidic residues" evidence="1">
    <location>
        <begin position="91"/>
        <end position="110"/>
    </location>
</feature>